<feature type="transmembrane region" description="Helical" evidence="7">
    <location>
        <begin position="82"/>
        <end position="104"/>
    </location>
</feature>
<keyword evidence="10" id="KW-1185">Reference proteome</keyword>
<evidence type="ECO:0000256" key="4">
    <source>
        <dbReference type="ARBA" id="ARBA00022692"/>
    </source>
</evidence>
<comment type="subcellular location">
    <subcellularLocation>
        <location evidence="1 7">Cell membrane</location>
        <topology evidence="1 7">Multi-pass membrane protein</topology>
    </subcellularLocation>
</comment>
<keyword evidence="5 7" id="KW-1133">Transmembrane helix</keyword>
<evidence type="ECO:0000313" key="10">
    <source>
        <dbReference type="Proteomes" id="UP001321421"/>
    </source>
</evidence>
<feature type="transmembrane region" description="Helical" evidence="7">
    <location>
        <begin position="152"/>
        <end position="170"/>
    </location>
</feature>
<evidence type="ECO:0000313" key="9">
    <source>
        <dbReference type="EMBL" id="BDZ57634.1"/>
    </source>
</evidence>
<proteinExistence type="inferred from homology"/>
<reference evidence="10" key="1">
    <citation type="journal article" date="2019" name="Int. J. Syst. Evol. Microbiol.">
        <title>The Global Catalogue of Microorganisms (GCM) 10K type strain sequencing project: providing services to taxonomists for standard genome sequencing and annotation.</title>
        <authorList>
            <consortium name="The Broad Institute Genomics Platform"/>
            <consortium name="The Broad Institute Genome Sequencing Center for Infectious Disease"/>
            <person name="Wu L."/>
            <person name="Ma J."/>
        </authorList>
    </citation>
    <scope>NUCLEOTIDE SEQUENCE [LARGE SCALE GENOMIC DNA]</scope>
    <source>
        <strain evidence="10">NBRC 110608</strain>
    </source>
</reference>
<keyword evidence="6 7" id="KW-0472">Membrane</keyword>
<dbReference type="Proteomes" id="UP001321421">
    <property type="component" value="Chromosome"/>
</dbReference>
<dbReference type="InterPro" id="IPR035906">
    <property type="entry name" value="MetI-like_sf"/>
</dbReference>
<feature type="transmembrane region" description="Helical" evidence="7">
    <location>
        <begin position="116"/>
        <end position="140"/>
    </location>
</feature>
<dbReference type="SUPFAM" id="SSF161098">
    <property type="entry name" value="MetI-like"/>
    <property type="match status" value="1"/>
</dbReference>
<dbReference type="PANTHER" id="PTHR43744:SF12">
    <property type="entry name" value="ABC TRANSPORTER PERMEASE PROTEIN MG189-RELATED"/>
    <property type="match status" value="1"/>
</dbReference>
<dbReference type="Gene3D" id="1.10.3720.10">
    <property type="entry name" value="MetI-like"/>
    <property type="match status" value="1"/>
</dbReference>
<keyword evidence="3" id="KW-1003">Cell membrane</keyword>
<feature type="transmembrane region" description="Helical" evidence="7">
    <location>
        <begin position="20"/>
        <end position="38"/>
    </location>
</feature>
<evidence type="ECO:0000256" key="6">
    <source>
        <dbReference type="ARBA" id="ARBA00023136"/>
    </source>
</evidence>
<dbReference type="RefSeq" id="WP_289232609.1">
    <property type="nucleotide sequence ID" value="NZ_AP027735.1"/>
</dbReference>
<dbReference type="PANTHER" id="PTHR43744">
    <property type="entry name" value="ABC TRANSPORTER PERMEASE PROTEIN MG189-RELATED-RELATED"/>
    <property type="match status" value="1"/>
</dbReference>
<keyword evidence="4 7" id="KW-0812">Transmembrane</keyword>
<evidence type="ECO:0000256" key="1">
    <source>
        <dbReference type="ARBA" id="ARBA00004651"/>
    </source>
</evidence>
<feature type="transmembrane region" description="Helical" evidence="7">
    <location>
        <begin position="247"/>
        <end position="270"/>
    </location>
</feature>
<dbReference type="EMBL" id="AP027735">
    <property type="protein sequence ID" value="BDZ57634.1"/>
    <property type="molecule type" value="Genomic_DNA"/>
</dbReference>
<evidence type="ECO:0000256" key="5">
    <source>
        <dbReference type="ARBA" id="ARBA00022989"/>
    </source>
</evidence>
<evidence type="ECO:0000256" key="7">
    <source>
        <dbReference type="RuleBase" id="RU363032"/>
    </source>
</evidence>
<dbReference type="CDD" id="cd06261">
    <property type="entry name" value="TM_PBP2"/>
    <property type="match status" value="1"/>
</dbReference>
<comment type="similarity">
    <text evidence="7">Belongs to the binding-protein-dependent transport system permease family.</text>
</comment>
<protein>
    <submittedName>
        <fullName evidence="9">Sugar ABC transporter permease</fullName>
    </submittedName>
</protein>
<evidence type="ECO:0000259" key="8">
    <source>
        <dbReference type="PROSITE" id="PS50928"/>
    </source>
</evidence>
<accession>A0ABN6YJF0</accession>
<feature type="transmembrane region" description="Helical" evidence="7">
    <location>
        <begin position="201"/>
        <end position="226"/>
    </location>
</feature>
<gene>
    <name evidence="9" type="ORF">GCM10025872_12910</name>
</gene>
<sequence length="285" mass="31251">MAAPTVVGEKRGGTASFVRYALLVVLALIFLVPFYLLLRNALSTEQQITSVDGWTWFPGSPQWGNLPEVFSSRSVPLARSMVNSLLIAVTQTVGVLVISAMAGYGLARSQVRYANAVFYVVLATLLIPAAVTFVPMFVMVSTLGWVSTLRGLIVPGLFQALATFLFRQYFLGFPKTLEEAAQIDGAGPWRTFWRIVVPNSWGFVAAVATITFIGSWNAFLWPLVIGQDQSSWTVQIALSTYVTAQSVNLHGMFMAAIVSMLPLLLMFLFLQRWIVAGVEQTGINE</sequence>
<dbReference type="Pfam" id="PF00528">
    <property type="entry name" value="BPD_transp_1"/>
    <property type="match status" value="1"/>
</dbReference>
<name>A0ABN6YJF0_9MICO</name>
<feature type="domain" description="ABC transmembrane type-1" evidence="8">
    <location>
        <begin position="81"/>
        <end position="270"/>
    </location>
</feature>
<evidence type="ECO:0000256" key="2">
    <source>
        <dbReference type="ARBA" id="ARBA00022448"/>
    </source>
</evidence>
<dbReference type="InterPro" id="IPR000515">
    <property type="entry name" value="MetI-like"/>
</dbReference>
<dbReference type="PROSITE" id="PS50928">
    <property type="entry name" value="ABC_TM1"/>
    <property type="match status" value="1"/>
</dbReference>
<organism evidence="9 10">
    <name type="scientific">Barrientosiimonas endolithica</name>
    <dbReference type="NCBI Taxonomy" id="1535208"/>
    <lineage>
        <taxon>Bacteria</taxon>
        <taxon>Bacillati</taxon>
        <taxon>Actinomycetota</taxon>
        <taxon>Actinomycetes</taxon>
        <taxon>Micrococcales</taxon>
        <taxon>Dermacoccaceae</taxon>
        <taxon>Barrientosiimonas</taxon>
    </lineage>
</organism>
<keyword evidence="2 7" id="KW-0813">Transport</keyword>
<evidence type="ECO:0000256" key="3">
    <source>
        <dbReference type="ARBA" id="ARBA00022475"/>
    </source>
</evidence>